<feature type="compositionally biased region" description="Gly residues" evidence="1">
    <location>
        <begin position="34"/>
        <end position="47"/>
    </location>
</feature>
<sequence>MCGDEASAAHRRGPGLLRRRLPRRPHLRSEPEGGSDGGSSGCRGRAGAGVRRQPHGEDRGAGPGARAAAAGLGGRAHALSLLLHAGVPCAGAQPLLRTVHVRELGRVPGDLGLQPRRLFPAFRGRRRRCRAVRVRGSHVSDRQSRRRVSRGPRHLCLKLLSVICWM</sequence>
<feature type="compositionally biased region" description="Basic residues" evidence="1">
    <location>
        <begin position="9"/>
        <end position="26"/>
    </location>
</feature>
<proteinExistence type="evidence at transcript level"/>
<protein>
    <submittedName>
        <fullName evidence="2">Uncharacterized protein</fullName>
    </submittedName>
</protein>
<accession>C4J0D9</accession>
<evidence type="ECO:0000313" key="2">
    <source>
        <dbReference type="EMBL" id="ACR34639.1"/>
    </source>
</evidence>
<reference evidence="2" key="1">
    <citation type="journal article" date="2009" name="PLoS Genet.">
        <title>Sequencing, mapping, and analysis of 27,455 maize full-length cDNAs.</title>
        <authorList>
            <person name="Soderlund C."/>
            <person name="Descour A."/>
            <person name="Kudrna D."/>
            <person name="Bomhoff M."/>
            <person name="Boyd L."/>
            <person name="Currie J."/>
            <person name="Angelova A."/>
            <person name="Collura K."/>
            <person name="Wissotski M."/>
            <person name="Ashley E."/>
            <person name="Morrow D."/>
            <person name="Fernandes J."/>
            <person name="Walbot V."/>
            <person name="Yu Y."/>
        </authorList>
    </citation>
    <scope>NUCLEOTIDE SEQUENCE</scope>
    <source>
        <strain evidence="2">B73</strain>
    </source>
</reference>
<name>C4J0D9_MAIZE</name>
<feature type="region of interest" description="Disordered" evidence="1">
    <location>
        <begin position="1"/>
        <end position="68"/>
    </location>
</feature>
<evidence type="ECO:0000256" key="1">
    <source>
        <dbReference type="SAM" id="MobiDB-lite"/>
    </source>
</evidence>
<dbReference type="EMBL" id="BT084286">
    <property type="protein sequence ID" value="ACR34639.1"/>
    <property type="molecule type" value="mRNA"/>
</dbReference>
<organism evidence="2">
    <name type="scientific">Zea mays</name>
    <name type="common">Maize</name>
    <dbReference type="NCBI Taxonomy" id="4577"/>
    <lineage>
        <taxon>Eukaryota</taxon>
        <taxon>Viridiplantae</taxon>
        <taxon>Streptophyta</taxon>
        <taxon>Embryophyta</taxon>
        <taxon>Tracheophyta</taxon>
        <taxon>Spermatophyta</taxon>
        <taxon>Magnoliopsida</taxon>
        <taxon>Liliopsida</taxon>
        <taxon>Poales</taxon>
        <taxon>Poaceae</taxon>
        <taxon>PACMAD clade</taxon>
        <taxon>Panicoideae</taxon>
        <taxon>Andropogonodae</taxon>
        <taxon>Andropogoneae</taxon>
        <taxon>Tripsacinae</taxon>
        <taxon>Zea</taxon>
    </lineage>
</organism>
<dbReference type="AlphaFoldDB" id="C4J0D9"/>